<organism evidence="2 3">
    <name type="scientific">Pseudovibrio japonicus</name>
    <dbReference type="NCBI Taxonomy" id="366534"/>
    <lineage>
        <taxon>Bacteria</taxon>
        <taxon>Pseudomonadati</taxon>
        <taxon>Pseudomonadota</taxon>
        <taxon>Alphaproteobacteria</taxon>
        <taxon>Hyphomicrobiales</taxon>
        <taxon>Stappiaceae</taxon>
        <taxon>Pseudovibrio</taxon>
    </lineage>
</organism>
<gene>
    <name evidence="2" type="ORF">GCM10007094_05050</name>
</gene>
<dbReference type="PANTHER" id="PTHR30595:SF6">
    <property type="entry name" value="SCHLAFEN ALBA-2 DOMAIN-CONTAINING PROTEIN"/>
    <property type="match status" value="1"/>
</dbReference>
<keyword evidence="3" id="KW-1185">Reference proteome</keyword>
<dbReference type="RefSeq" id="WP_189435075.1">
    <property type="nucleotide sequence ID" value="NZ_BMXE01000001.1"/>
</dbReference>
<dbReference type="InterPro" id="IPR007421">
    <property type="entry name" value="Schlafen_AlbA_2_dom"/>
</dbReference>
<evidence type="ECO:0000313" key="2">
    <source>
        <dbReference type="EMBL" id="GHB20089.1"/>
    </source>
</evidence>
<dbReference type="EMBL" id="BMXE01000001">
    <property type="protein sequence ID" value="GHB20089.1"/>
    <property type="molecule type" value="Genomic_DNA"/>
</dbReference>
<dbReference type="Gene3D" id="3.30.950.30">
    <property type="entry name" value="Schlafen, AAA domain"/>
    <property type="match status" value="1"/>
</dbReference>
<accession>A0ABQ3DY31</accession>
<dbReference type="InterPro" id="IPR038461">
    <property type="entry name" value="Schlafen_AlbA_2_dom_sf"/>
</dbReference>
<feature type="domain" description="Schlafen AlbA-2" evidence="1">
    <location>
        <begin position="115"/>
        <end position="232"/>
    </location>
</feature>
<protein>
    <recommendedName>
        <fullName evidence="1">Schlafen AlbA-2 domain-containing protein</fullName>
    </recommendedName>
</protein>
<reference evidence="3" key="1">
    <citation type="journal article" date="2019" name="Int. J. Syst. Evol. Microbiol.">
        <title>The Global Catalogue of Microorganisms (GCM) 10K type strain sequencing project: providing services to taxonomists for standard genome sequencing and annotation.</title>
        <authorList>
            <consortium name="The Broad Institute Genomics Platform"/>
            <consortium name="The Broad Institute Genome Sequencing Center for Infectious Disease"/>
            <person name="Wu L."/>
            <person name="Ma J."/>
        </authorList>
    </citation>
    <scope>NUCLEOTIDE SEQUENCE [LARGE SCALE GENOMIC DNA]</scope>
    <source>
        <strain evidence="3">KCTC 12861</strain>
    </source>
</reference>
<evidence type="ECO:0000313" key="3">
    <source>
        <dbReference type="Proteomes" id="UP000637980"/>
    </source>
</evidence>
<evidence type="ECO:0000259" key="1">
    <source>
        <dbReference type="Pfam" id="PF04326"/>
    </source>
</evidence>
<comment type="caution">
    <text evidence="2">The sequence shown here is derived from an EMBL/GenBank/DDBJ whole genome shotgun (WGS) entry which is preliminary data.</text>
</comment>
<name>A0ABQ3DY31_9HYPH</name>
<dbReference type="Pfam" id="PF04326">
    <property type="entry name" value="SLFN_AlbA_2"/>
    <property type="match status" value="1"/>
</dbReference>
<sequence length="419" mass="47187">MPKKRNSLSEYEVSIIKKLLDTGNHQNQEISGMINRFRGDPEKDISTGRISNIKNGDIQKYIPIEPASDEDVQEFLSSYNVKPAREGHDGPLSDATLSALLRTSKHTPNRLVISETDIIECKEGFNLPIKTIAAFANNKGGYLVLGVKNETWEIVGVSSKKSEKFDFNQLNQLIRSNLGIGLEVSRRTMEFAGKIVEVFYVSRAHTRPVILSKQNGDVSEGQIYFRYIGEDRLITPTDLSKIIEDRVSQLASSVLNKHLSNILKVGIENAAIMNLETGEVDGKSGKFCIEKALLPKLRFIKEGEFQESSGKPTLKLVGEVEATEGHIAYRKRDLLKEYPLSYKQLIKDIKSKIGKINNNTINREITKSKMKHNESYSSFIFTNDAHLKRYKDTGVLPTSITSRYKNEAVNYLVDALRKT</sequence>
<dbReference type="Proteomes" id="UP000637980">
    <property type="component" value="Unassembled WGS sequence"/>
</dbReference>
<dbReference type="PANTHER" id="PTHR30595">
    <property type="entry name" value="GLPR-RELATED TRANSCRIPTIONAL REPRESSOR"/>
    <property type="match status" value="1"/>
</dbReference>
<proteinExistence type="predicted"/>